<feature type="compositionally biased region" description="Polar residues" evidence="2">
    <location>
        <begin position="373"/>
        <end position="386"/>
    </location>
</feature>
<feature type="region of interest" description="Disordered" evidence="2">
    <location>
        <begin position="576"/>
        <end position="641"/>
    </location>
</feature>
<dbReference type="GeneID" id="37020757"/>
<feature type="coiled-coil region" evidence="1">
    <location>
        <begin position="417"/>
        <end position="444"/>
    </location>
</feature>
<dbReference type="RefSeq" id="XP_025356716.1">
    <property type="nucleotide sequence ID" value="XM_025498976.1"/>
</dbReference>
<dbReference type="InParanoid" id="A0A316VGK3"/>
<evidence type="ECO:0000313" key="4">
    <source>
        <dbReference type="Proteomes" id="UP000245771"/>
    </source>
</evidence>
<feature type="compositionally biased region" description="Low complexity" evidence="2">
    <location>
        <begin position="313"/>
        <end position="325"/>
    </location>
</feature>
<feature type="compositionally biased region" description="Polar residues" evidence="2">
    <location>
        <begin position="525"/>
        <end position="537"/>
    </location>
</feature>
<feature type="compositionally biased region" description="Low complexity" evidence="2">
    <location>
        <begin position="106"/>
        <end position="135"/>
    </location>
</feature>
<reference evidence="3 4" key="1">
    <citation type="journal article" date="2018" name="Mol. Biol. Evol.">
        <title>Broad Genomic Sampling Reveals a Smut Pathogenic Ancestry of the Fungal Clade Ustilaginomycotina.</title>
        <authorList>
            <person name="Kijpornyongpan T."/>
            <person name="Mondo S.J."/>
            <person name="Barry K."/>
            <person name="Sandor L."/>
            <person name="Lee J."/>
            <person name="Lipzen A."/>
            <person name="Pangilinan J."/>
            <person name="LaButti K."/>
            <person name="Hainaut M."/>
            <person name="Henrissat B."/>
            <person name="Grigoriev I.V."/>
            <person name="Spatafora J.W."/>
            <person name="Aime M.C."/>
        </authorList>
    </citation>
    <scope>NUCLEOTIDE SEQUENCE [LARGE SCALE GENOMIC DNA]</scope>
    <source>
        <strain evidence="3 4">MCA 3882</strain>
    </source>
</reference>
<dbReference type="EMBL" id="KZ819603">
    <property type="protein sequence ID" value="PWN36414.1"/>
    <property type="molecule type" value="Genomic_DNA"/>
</dbReference>
<sequence length="774" mass="81288">MSTSVASPSLSIIDVGSDKMTELERMRQEYTDLQAAYKTLADRLHNENGQEENAEREKELQSLRDRVKELEANVASITAENDELNSTVRDLRVRVEEGRRAIMRLQGQSGSSTGQEGLMPSSTASSASNLASLAAQKQENRKSTGLGVLSSWNPREIANGQSPKPDILSEGGPTSPPPAAQTAEELAELKKSKRASLAFGPHAHGNNTMRRMHGHRRIASGSRIGEEEDAQSMPPPSHPPSAAGGLRELHLGGVSGSGTTNANPDRSSKRISILGGAFLRSPNPEAVDHSTEGSPERLGAGVSLLMPSKSSRRTSNSSAISNSNSGIAQLREDAENTLAPPRSLSRMSQSPSQASVSSPILETVDLPNEFDSEPSTARANTTAGFAQQQSSASSSNYQLQRSLMESKAKLRDRDDQVTLLKRELAAIKNQLDEAKDAREASEACLAALREFVKAERSADSENGGEQTAKALKGMKLPPLPTDKDTDDMEGSHDHVSSRSGQSTAPSAWRSIGNTFAGLTRKQNESYETNSSNPSYSPVSDKMLGVKDLDGASEATSPTSQISSSISNFWSKATTKAESGAQGANTTGDGTTGSSTTPSEGTSGGENRTDSRHTSIHSNATAGEQPNASATSPPNPGFKGFGWFAKRTVSNASESAAPANTTEVRVSSPPFANLDNHVLTLDQVNTPVAAGRAASYASLTGTNTSGTPGSRKTSATSNMSFGSNSNVAANAALQNGVGIGITGDSVGPNGRVKKAMEMSEAVDEDNGFVPPSFTS</sequence>
<name>A0A316VGK3_9BASI</name>
<feature type="compositionally biased region" description="Low complexity" evidence="2">
    <location>
        <begin position="340"/>
        <end position="359"/>
    </location>
</feature>
<evidence type="ECO:0000313" key="3">
    <source>
        <dbReference type="EMBL" id="PWN36414.1"/>
    </source>
</evidence>
<organism evidence="3 4">
    <name type="scientific">Meira miltonrushii</name>
    <dbReference type="NCBI Taxonomy" id="1280837"/>
    <lineage>
        <taxon>Eukaryota</taxon>
        <taxon>Fungi</taxon>
        <taxon>Dikarya</taxon>
        <taxon>Basidiomycota</taxon>
        <taxon>Ustilaginomycotina</taxon>
        <taxon>Exobasidiomycetes</taxon>
        <taxon>Exobasidiales</taxon>
        <taxon>Brachybasidiaceae</taxon>
        <taxon>Meira</taxon>
    </lineage>
</organism>
<proteinExistence type="predicted"/>
<feature type="compositionally biased region" description="Polar residues" evidence="2">
    <location>
        <begin position="615"/>
        <end position="631"/>
    </location>
</feature>
<keyword evidence="4" id="KW-1185">Reference proteome</keyword>
<feature type="coiled-coil region" evidence="1">
    <location>
        <begin position="23"/>
        <end position="94"/>
    </location>
</feature>
<dbReference type="STRING" id="1280837.A0A316VGK3"/>
<feature type="compositionally biased region" description="Low complexity" evidence="2">
    <location>
        <begin position="387"/>
        <end position="399"/>
    </location>
</feature>
<gene>
    <name evidence="3" type="ORF">FA14DRAFT_161140</name>
</gene>
<protein>
    <submittedName>
        <fullName evidence="3">Uncharacterized protein</fullName>
    </submittedName>
</protein>
<keyword evidence="1" id="KW-0175">Coiled coil</keyword>
<feature type="region of interest" description="Disordered" evidence="2">
    <location>
        <begin position="455"/>
        <end position="542"/>
    </location>
</feature>
<evidence type="ECO:0000256" key="1">
    <source>
        <dbReference type="SAM" id="Coils"/>
    </source>
</evidence>
<accession>A0A316VGK3</accession>
<dbReference type="OrthoDB" id="3365275at2759"/>
<feature type="region of interest" description="Disordered" evidence="2">
    <location>
        <begin position="104"/>
        <end position="399"/>
    </location>
</feature>
<feature type="compositionally biased region" description="Low complexity" evidence="2">
    <location>
        <begin position="582"/>
        <end position="600"/>
    </location>
</feature>
<evidence type="ECO:0000256" key="2">
    <source>
        <dbReference type="SAM" id="MobiDB-lite"/>
    </source>
</evidence>
<dbReference type="AlphaFoldDB" id="A0A316VGK3"/>
<feature type="compositionally biased region" description="Basic and acidic residues" evidence="2">
    <location>
        <begin position="286"/>
        <end position="295"/>
    </location>
</feature>
<dbReference type="Proteomes" id="UP000245771">
    <property type="component" value="Unassembled WGS sequence"/>
</dbReference>